<sequence>MQHAINQCYECMRAIKDRISRPASQLAITSIEPLYHAQQVSRWKSLVRDLQGPSAHQTGTHGNGDRPAEPPLCPAWLPEDPANGFITSITAMSTLKAVKSAQFVPSILKLYLTDSSIA</sequence>
<dbReference type="EMBL" id="KQ998414">
    <property type="protein sequence ID" value="KZV42957.1"/>
    <property type="molecule type" value="Genomic_DNA"/>
</dbReference>
<evidence type="ECO:0000256" key="1">
    <source>
        <dbReference type="SAM" id="MobiDB-lite"/>
    </source>
</evidence>
<dbReference type="Proteomes" id="UP000250235">
    <property type="component" value="Unassembled WGS sequence"/>
</dbReference>
<proteinExistence type="predicted"/>
<evidence type="ECO:0000313" key="2">
    <source>
        <dbReference type="EMBL" id="KZV42957.1"/>
    </source>
</evidence>
<keyword evidence="3" id="KW-1185">Reference proteome</keyword>
<name>A0A2Z7C8A9_9LAMI</name>
<gene>
    <name evidence="2" type="ORF">F511_42773</name>
</gene>
<evidence type="ECO:0000313" key="3">
    <source>
        <dbReference type="Proteomes" id="UP000250235"/>
    </source>
</evidence>
<protein>
    <submittedName>
        <fullName evidence="2">Uncharacterized protein</fullName>
    </submittedName>
</protein>
<feature type="region of interest" description="Disordered" evidence="1">
    <location>
        <begin position="48"/>
        <end position="74"/>
    </location>
</feature>
<reference evidence="2 3" key="1">
    <citation type="journal article" date="2015" name="Proc. Natl. Acad. Sci. U.S.A.">
        <title>The resurrection genome of Boea hygrometrica: A blueprint for survival of dehydration.</title>
        <authorList>
            <person name="Xiao L."/>
            <person name="Yang G."/>
            <person name="Zhang L."/>
            <person name="Yang X."/>
            <person name="Zhao S."/>
            <person name="Ji Z."/>
            <person name="Zhou Q."/>
            <person name="Hu M."/>
            <person name="Wang Y."/>
            <person name="Chen M."/>
            <person name="Xu Y."/>
            <person name="Jin H."/>
            <person name="Xiao X."/>
            <person name="Hu G."/>
            <person name="Bao F."/>
            <person name="Hu Y."/>
            <person name="Wan P."/>
            <person name="Li L."/>
            <person name="Deng X."/>
            <person name="Kuang T."/>
            <person name="Xiang C."/>
            <person name="Zhu J.K."/>
            <person name="Oliver M.J."/>
            <person name="He Y."/>
        </authorList>
    </citation>
    <scope>NUCLEOTIDE SEQUENCE [LARGE SCALE GENOMIC DNA]</scope>
    <source>
        <strain evidence="3">cv. XS01</strain>
    </source>
</reference>
<organism evidence="2 3">
    <name type="scientific">Dorcoceras hygrometricum</name>
    <dbReference type="NCBI Taxonomy" id="472368"/>
    <lineage>
        <taxon>Eukaryota</taxon>
        <taxon>Viridiplantae</taxon>
        <taxon>Streptophyta</taxon>
        <taxon>Embryophyta</taxon>
        <taxon>Tracheophyta</taxon>
        <taxon>Spermatophyta</taxon>
        <taxon>Magnoliopsida</taxon>
        <taxon>eudicotyledons</taxon>
        <taxon>Gunneridae</taxon>
        <taxon>Pentapetalae</taxon>
        <taxon>asterids</taxon>
        <taxon>lamiids</taxon>
        <taxon>Lamiales</taxon>
        <taxon>Gesneriaceae</taxon>
        <taxon>Didymocarpoideae</taxon>
        <taxon>Trichosporeae</taxon>
        <taxon>Loxocarpinae</taxon>
        <taxon>Dorcoceras</taxon>
    </lineage>
</organism>
<accession>A0A2Z7C8A9</accession>
<dbReference type="AlphaFoldDB" id="A0A2Z7C8A9"/>